<accession>A0A2T4J4H8</accession>
<name>A0A2T4J4H8_FUSBL</name>
<comment type="caution">
    <text evidence="1">The sequence shown here is derived from an EMBL/GenBank/DDBJ whole genome shotgun (WGS) entry which is preliminary data.</text>
</comment>
<proteinExistence type="predicted"/>
<evidence type="ECO:0000313" key="1">
    <source>
        <dbReference type="EMBL" id="PTE12775.1"/>
    </source>
</evidence>
<dbReference type="Gene3D" id="3.40.50.2000">
    <property type="entry name" value="Glycogen Phosphorylase B"/>
    <property type="match status" value="1"/>
</dbReference>
<dbReference type="EMBL" id="PZKE01000028">
    <property type="protein sequence ID" value="PTE12775.1"/>
    <property type="molecule type" value="Genomic_DNA"/>
</dbReference>
<reference evidence="1 2" key="1">
    <citation type="submission" date="2018-03" db="EMBL/GenBank/DDBJ databases">
        <title>Rhodobacter blasticus.</title>
        <authorList>
            <person name="Meyer T.E."/>
            <person name="Miller S."/>
            <person name="Lodha T."/>
            <person name="Gandham S."/>
            <person name="Chintalapati S."/>
            <person name="Chintalapati V.R."/>
        </authorList>
    </citation>
    <scope>NUCLEOTIDE SEQUENCE [LARGE SCALE GENOMIC DNA]</scope>
    <source>
        <strain evidence="1 2">DSM 2131</strain>
    </source>
</reference>
<protein>
    <recommendedName>
        <fullName evidence="3">Glycosyltransferase</fullName>
    </recommendedName>
</protein>
<evidence type="ECO:0008006" key="3">
    <source>
        <dbReference type="Google" id="ProtNLM"/>
    </source>
</evidence>
<evidence type="ECO:0000313" key="2">
    <source>
        <dbReference type="Proteomes" id="UP000241362"/>
    </source>
</evidence>
<dbReference type="AlphaFoldDB" id="A0A2T4J4H8"/>
<organism evidence="1 2">
    <name type="scientific">Fuscovulum blasticum DSM 2131</name>
    <dbReference type="NCBI Taxonomy" id="1188250"/>
    <lineage>
        <taxon>Bacteria</taxon>
        <taxon>Pseudomonadati</taxon>
        <taxon>Pseudomonadota</taxon>
        <taxon>Alphaproteobacteria</taxon>
        <taxon>Rhodobacterales</taxon>
        <taxon>Paracoccaceae</taxon>
        <taxon>Pseudogemmobacter</taxon>
    </lineage>
</organism>
<dbReference type="SUPFAM" id="SSF53756">
    <property type="entry name" value="UDP-Glycosyltransferase/glycogen phosphorylase"/>
    <property type="match status" value="1"/>
</dbReference>
<gene>
    <name evidence="1" type="ORF">C5F44_16670</name>
</gene>
<dbReference type="Proteomes" id="UP000241362">
    <property type="component" value="Unassembled WGS sequence"/>
</dbReference>
<sequence>MGAAMASGPKVLLANEMGGGRGHVSGLRQMARALGPGVARLATLPSLHFAPELEAEGVPVLRAPPLWLTAAMRADKQLYGNTTFACYLAACGLADPHLVRRGLMFWRDLIVAEDVSVLIADYAPLALRAARGLQEEGWQIRILSSGTGFGAPPPDLPEFPPLVPDPGRLVHPERDTLAVVNAVSAELGLEPLPALPALFRADRVLAATFDFLDPYAAQRPAGQLVPPLVDRAEDLAAGDEVFFYFSRTEADQPALCESICALPLPRRAFLPRASDATRARLAAAGVTVESGPVSATALAARSRLVVHSAPHGTLCMAALAGLPQVGLPSHREQVMHGRSAAAAGVVRLIEAETPATPDILTAIITAYEDAALRRRARDLAAALRAGFPADPLADLAARLTPEIEIARGFETG</sequence>
<keyword evidence="2" id="KW-1185">Reference proteome</keyword>